<dbReference type="EMBL" id="BKAM01000036">
    <property type="protein sequence ID" value="GEP72861.1"/>
    <property type="molecule type" value="Genomic_DNA"/>
</dbReference>
<dbReference type="RefSeq" id="WP_056981321.1">
    <property type="nucleotide sequence ID" value="NZ_BKAM01000036.1"/>
</dbReference>
<evidence type="ECO:0008006" key="3">
    <source>
        <dbReference type="Google" id="ProtNLM"/>
    </source>
</evidence>
<dbReference type="AlphaFoldDB" id="A0A512PNS8"/>
<dbReference type="Proteomes" id="UP000321569">
    <property type="component" value="Unassembled WGS sequence"/>
</dbReference>
<sequence>MFTHFIALSKLSDREIAYHFSSDTTDEIISVRDKFMDRSVSISDAAYSIHALKTDSPSFESVKKMDPYFTDVKPFNSVDGFLDQVRELSQLNSIDVASYLIRHYEIRPFSLQKTLYYIYADQLVDGDKRLFISNFVAFDQGPVDQEVYRYNKHDHDSLLRQHELEKKLIISGKVDKIEAIIDSGVHKYNQYFDSLWGDPEDNPTHRQGSPWSIARDHGGQNAPILDKYILKAHHVEQI</sequence>
<dbReference type="OrthoDB" id="2237225at2"/>
<evidence type="ECO:0000313" key="1">
    <source>
        <dbReference type="EMBL" id="GEP72861.1"/>
    </source>
</evidence>
<organism evidence="1 2">
    <name type="scientific">Lentilactobacillus rapi</name>
    <dbReference type="NCBI Taxonomy" id="481723"/>
    <lineage>
        <taxon>Bacteria</taxon>
        <taxon>Bacillati</taxon>
        <taxon>Bacillota</taxon>
        <taxon>Bacilli</taxon>
        <taxon>Lactobacillales</taxon>
        <taxon>Lactobacillaceae</taxon>
        <taxon>Lentilactobacillus</taxon>
    </lineage>
</organism>
<evidence type="ECO:0000313" key="2">
    <source>
        <dbReference type="Proteomes" id="UP000321569"/>
    </source>
</evidence>
<accession>A0A512PNS8</accession>
<reference evidence="1 2" key="1">
    <citation type="submission" date="2019-07" db="EMBL/GenBank/DDBJ databases">
        <title>Whole genome shotgun sequence of Lactobacillus rapi NBRC 109618.</title>
        <authorList>
            <person name="Hosoyama A."/>
            <person name="Uohara A."/>
            <person name="Ohji S."/>
            <person name="Ichikawa N."/>
        </authorList>
    </citation>
    <scope>NUCLEOTIDE SEQUENCE [LARGE SCALE GENOMIC DNA]</scope>
    <source>
        <strain evidence="1 2">NBRC 109618</strain>
    </source>
</reference>
<proteinExistence type="predicted"/>
<gene>
    <name evidence="1" type="ORF">LRA02_17290</name>
</gene>
<name>A0A512PNS8_9LACO</name>
<dbReference type="STRING" id="1423795.FD12_GL000077"/>
<comment type="caution">
    <text evidence="1">The sequence shown here is derived from an EMBL/GenBank/DDBJ whole genome shotgun (WGS) entry which is preliminary data.</text>
</comment>
<protein>
    <recommendedName>
        <fullName evidence="3">Antitoxin SocA-like Panacea domain-containing protein</fullName>
    </recommendedName>
</protein>